<comment type="similarity">
    <text evidence="2">Belongs to the bacterial solute-binding protein 5 family.</text>
</comment>
<dbReference type="InterPro" id="IPR000914">
    <property type="entry name" value="SBP_5_dom"/>
</dbReference>
<dbReference type="GO" id="GO:0015833">
    <property type="term" value="P:peptide transport"/>
    <property type="evidence" value="ECO:0007669"/>
    <property type="project" value="TreeGrafter"/>
</dbReference>
<evidence type="ECO:0000256" key="3">
    <source>
        <dbReference type="ARBA" id="ARBA00022448"/>
    </source>
</evidence>
<evidence type="ECO:0000313" key="6">
    <source>
        <dbReference type="EMBL" id="MBB5514652.1"/>
    </source>
</evidence>
<keyword evidence="7" id="KW-1185">Reference proteome</keyword>
<dbReference type="GO" id="GO:1904680">
    <property type="term" value="F:peptide transmembrane transporter activity"/>
    <property type="evidence" value="ECO:0007669"/>
    <property type="project" value="TreeGrafter"/>
</dbReference>
<dbReference type="SUPFAM" id="SSF53850">
    <property type="entry name" value="Periplasmic binding protein-like II"/>
    <property type="match status" value="1"/>
</dbReference>
<dbReference type="Gene3D" id="3.10.105.10">
    <property type="entry name" value="Dipeptide-binding Protein, Domain 3"/>
    <property type="match status" value="1"/>
</dbReference>
<dbReference type="Proteomes" id="UP000553766">
    <property type="component" value="Unassembled WGS sequence"/>
</dbReference>
<dbReference type="GO" id="GO:0043190">
    <property type="term" value="C:ATP-binding cassette (ABC) transporter complex"/>
    <property type="evidence" value="ECO:0007669"/>
    <property type="project" value="InterPro"/>
</dbReference>
<dbReference type="GO" id="GO:0030288">
    <property type="term" value="C:outer membrane-bounded periplasmic space"/>
    <property type="evidence" value="ECO:0007669"/>
    <property type="project" value="UniProtKB-ARBA"/>
</dbReference>
<dbReference type="RefSeq" id="WP_184008508.1">
    <property type="nucleotide sequence ID" value="NZ_JACIJS010000002.1"/>
</dbReference>
<protein>
    <submittedName>
        <fullName evidence="6">Peptide/nickel transport system substrate-binding protein</fullName>
    </submittedName>
</protein>
<evidence type="ECO:0000259" key="5">
    <source>
        <dbReference type="Pfam" id="PF00496"/>
    </source>
</evidence>
<dbReference type="Gene3D" id="3.40.190.10">
    <property type="entry name" value="Periplasmic binding protein-like II"/>
    <property type="match status" value="1"/>
</dbReference>
<dbReference type="PANTHER" id="PTHR30290:SF10">
    <property type="entry name" value="PERIPLASMIC OLIGOPEPTIDE-BINDING PROTEIN-RELATED"/>
    <property type="match status" value="1"/>
</dbReference>
<sequence length="552" mass="60578">MTNETLTGAPMHAKVGALASEVAAGKLPRREFLAMATALGATTAAAYGALGLATPARAAAHAESGGTLRVSMPVMSVDDPRLFDWSEKGNIARQFLDTLVRYTSDFTFEPSILESWEANEDATQYTLNIRRGITWTNGDTLDATDVIHNLERWCEQNVEGNSMAARVATLIDPDTGMAREGGIVRVDDYTVQLNLPTSDITIIPGLSDYPALVVHRSFDGSTAITDNPIGTGAFELVNHEVGVRSEFVRRTNGDWWGKAARGSDVYLDGVVFLDYGTDKSAEISAFEAEEIDVNYETESDFVDILDDLGLTRSEVATGATVVARMNVNNPPYDNKMVRNAIQRAVDNAIVLELGQNNRGIPAQNHHVGPMHPEYVDIGIPARDPALAMQMMTDAGHAETEIEIISIDGDWTTVSADAVGQQLRDAGMNVKRTVIPGATFWNDWTKYPFSTTNWNMRPLGVQVLALAYRSGVAWNETGYANEEFDNLLTEAVAIADHEARSVVMAKIEANLQDAGVIIQPFWRSLYSHHVEWVNGFNRHPTNELMFEDTWFSS</sequence>
<reference evidence="6 7" key="1">
    <citation type="submission" date="2020-08" db="EMBL/GenBank/DDBJ databases">
        <title>Genomic Encyclopedia of Type Strains, Phase IV (KMG-IV): sequencing the most valuable type-strain genomes for metagenomic binning, comparative biology and taxonomic classification.</title>
        <authorList>
            <person name="Goeker M."/>
        </authorList>
    </citation>
    <scope>NUCLEOTIDE SEQUENCE [LARGE SCALE GENOMIC DNA]</scope>
    <source>
        <strain evidence="6 7">DSM 103377</strain>
    </source>
</reference>
<dbReference type="InterPro" id="IPR006311">
    <property type="entry name" value="TAT_signal"/>
</dbReference>
<proteinExistence type="inferred from homology"/>
<comment type="caution">
    <text evidence="6">The sequence shown here is derived from an EMBL/GenBank/DDBJ whole genome shotgun (WGS) entry which is preliminary data.</text>
</comment>
<keyword evidence="3" id="KW-0813">Transport</keyword>
<keyword evidence="4" id="KW-0732">Signal</keyword>
<dbReference type="PIRSF" id="PIRSF002741">
    <property type="entry name" value="MppA"/>
    <property type="match status" value="1"/>
</dbReference>
<dbReference type="InterPro" id="IPR039424">
    <property type="entry name" value="SBP_5"/>
</dbReference>
<dbReference type="PANTHER" id="PTHR30290">
    <property type="entry name" value="PERIPLASMIC BINDING COMPONENT OF ABC TRANSPORTER"/>
    <property type="match status" value="1"/>
</dbReference>
<organism evidence="6 7">
    <name type="scientific">Rubricella aquisinus</name>
    <dbReference type="NCBI Taxonomy" id="2028108"/>
    <lineage>
        <taxon>Bacteria</taxon>
        <taxon>Pseudomonadati</taxon>
        <taxon>Pseudomonadota</taxon>
        <taxon>Alphaproteobacteria</taxon>
        <taxon>Rhodobacterales</taxon>
        <taxon>Paracoccaceae</taxon>
        <taxon>Rubricella</taxon>
    </lineage>
</organism>
<evidence type="ECO:0000313" key="7">
    <source>
        <dbReference type="Proteomes" id="UP000553766"/>
    </source>
</evidence>
<dbReference type="CDD" id="cd08503">
    <property type="entry name" value="PBP2_NikA_DppA_OppA_like_17"/>
    <property type="match status" value="1"/>
</dbReference>
<dbReference type="PROSITE" id="PS51318">
    <property type="entry name" value="TAT"/>
    <property type="match status" value="1"/>
</dbReference>
<evidence type="ECO:0000256" key="4">
    <source>
        <dbReference type="ARBA" id="ARBA00022729"/>
    </source>
</evidence>
<dbReference type="InterPro" id="IPR030678">
    <property type="entry name" value="Peptide/Ni-bd"/>
</dbReference>
<evidence type="ECO:0000256" key="2">
    <source>
        <dbReference type="ARBA" id="ARBA00005695"/>
    </source>
</evidence>
<feature type="domain" description="Solute-binding protein family 5" evidence="5">
    <location>
        <begin position="108"/>
        <end position="457"/>
    </location>
</feature>
<dbReference type="EMBL" id="JACIJS010000002">
    <property type="protein sequence ID" value="MBB5514652.1"/>
    <property type="molecule type" value="Genomic_DNA"/>
</dbReference>
<gene>
    <name evidence="6" type="ORF">FHS89_000658</name>
</gene>
<dbReference type="Pfam" id="PF00496">
    <property type="entry name" value="SBP_bac_5"/>
    <property type="match status" value="1"/>
</dbReference>
<evidence type="ECO:0000256" key="1">
    <source>
        <dbReference type="ARBA" id="ARBA00004418"/>
    </source>
</evidence>
<comment type="subcellular location">
    <subcellularLocation>
        <location evidence="1">Periplasm</location>
    </subcellularLocation>
</comment>
<accession>A0A840WLX8</accession>
<dbReference type="AlphaFoldDB" id="A0A840WLX8"/>
<name>A0A840WLX8_9RHOB</name>